<comment type="caution">
    <text evidence="1">The sequence shown here is derived from an EMBL/GenBank/DDBJ whole genome shotgun (WGS) entry which is preliminary data.</text>
</comment>
<keyword evidence="2" id="KW-1185">Reference proteome</keyword>
<accession>A0ACC2X3D3</accession>
<sequence>MPAIEELTVEEHLRLAQAAGALPVGLRPSEVRQRRGGPVGGKTPAEPLIKNIPSLPENVTIHHVPVNDFAPEQASDGSDEETEEPRQRPRMEEEVPMDFADEIFNMIMYLIPYSTLFLMLDILSHKQYSQNPAFDDYAIRLLQAVPSGDWCAHVLCESIRETLDNESSLDDYFGTVWITARLDDEQGKLETGD</sequence>
<proteinExistence type="predicted"/>
<name>A0ACC2X3D3_9TREE</name>
<organism evidence="1 2">
    <name type="scientific">Naganishia adeliensis</name>
    <dbReference type="NCBI Taxonomy" id="92952"/>
    <lineage>
        <taxon>Eukaryota</taxon>
        <taxon>Fungi</taxon>
        <taxon>Dikarya</taxon>
        <taxon>Basidiomycota</taxon>
        <taxon>Agaricomycotina</taxon>
        <taxon>Tremellomycetes</taxon>
        <taxon>Filobasidiales</taxon>
        <taxon>Filobasidiaceae</taxon>
        <taxon>Naganishia</taxon>
    </lineage>
</organism>
<protein>
    <submittedName>
        <fullName evidence="1">Uncharacterized protein</fullName>
    </submittedName>
</protein>
<evidence type="ECO:0000313" key="1">
    <source>
        <dbReference type="EMBL" id="KAJ9117934.1"/>
    </source>
</evidence>
<evidence type="ECO:0000313" key="2">
    <source>
        <dbReference type="Proteomes" id="UP001230649"/>
    </source>
</evidence>
<gene>
    <name evidence="1" type="ORF">QFC20_000215</name>
</gene>
<dbReference type="EMBL" id="JASBWS010000001">
    <property type="protein sequence ID" value="KAJ9117934.1"/>
    <property type="molecule type" value="Genomic_DNA"/>
</dbReference>
<dbReference type="Proteomes" id="UP001230649">
    <property type="component" value="Unassembled WGS sequence"/>
</dbReference>
<reference evidence="1" key="1">
    <citation type="submission" date="2023-04" db="EMBL/GenBank/DDBJ databases">
        <title>Draft Genome sequencing of Naganishia species isolated from polar environments using Oxford Nanopore Technology.</title>
        <authorList>
            <person name="Leo P."/>
            <person name="Venkateswaran K."/>
        </authorList>
    </citation>
    <scope>NUCLEOTIDE SEQUENCE</scope>
    <source>
        <strain evidence="1">MNA-CCFEE 5262</strain>
    </source>
</reference>